<protein>
    <submittedName>
        <fullName evidence="10">1-acyl-sn-glycerol-3-phosphate acyltransferase</fullName>
    </submittedName>
</protein>
<evidence type="ECO:0000256" key="2">
    <source>
        <dbReference type="ARBA" id="ARBA00022516"/>
    </source>
</evidence>
<evidence type="ECO:0000313" key="9">
    <source>
        <dbReference type="EMBL" id="GIM82397.1"/>
    </source>
</evidence>
<feature type="transmembrane region" description="Helical" evidence="7">
    <location>
        <begin position="38"/>
        <end position="58"/>
    </location>
</feature>
<keyword evidence="4" id="KW-0443">Lipid metabolism</keyword>
<evidence type="ECO:0000256" key="7">
    <source>
        <dbReference type="SAM" id="Phobius"/>
    </source>
</evidence>
<dbReference type="InterPro" id="IPR002123">
    <property type="entry name" value="Plipid/glycerol_acylTrfase"/>
</dbReference>
<dbReference type="RefSeq" id="WP_029025592.1">
    <property type="nucleotide sequence ID" value="NZ_BOQM01000004.1"/>
</dbReference>
<dbReference type="PANTHER" id="PTHR10434:SF64">
    <property type="entry name" value="1-ACYL-SN-GLYCEROL-3-PHOSPHATE ACYLTRANSFERASE-RELATED"/>
    <property type="match status" value="1"/>
</dbReference>
<proteinExistence type="predicted"/>
<feature type="domain" description="Phospholipid/glycerol acyltransferase" evidence="8">
    <location>
        <begin position="93"/>
        <end position="210"/>
    </location>
</feature>
<keyword evidence="5 10" id="KW-0012">Acyltransferase</keyword>
<keyword evidence="7" id="KW-1133">Transmembrane helix</keyword>
<dbReference type="SUPFAM" id="SSF69593">
    <property type="entry name" value="Glycerol-3-phosphate (1)-acyltransferase"/>
    <property type="match status" value="1"/>
</dbReference>
<evidence type="ECO:0000256" key="4">
    <source>
        <dbReference type="ARBA" id="ARBA00023098"/>
    </source>
</evidence>
<keyword evidence="7" id="KW-0812">Transmembrane</keyword>
<evidence type="ECO:0000259" key="8">
    <source>
        <dbReference type="SMART" id="SM00563"/>
    </source>
</evidence>
<reference evidence="9 12" key="2">
    <citation type="submission" date="2021-03" db="EMBL/GenBank/DDBJ databases">
        <title>Whole genome shotgun sequence of Salinispora arenicola NBRC 105043.</title>
        <authorList>
            <person name="Komaki H."/>
            <person name="Tamura T."/>
        </authorList>
    </citation>
    <scope>NUCLEOTIDE SEQUENCE [LARGE SCALE GENOMIC DNA]</scope>
    <source>
        <strain evidence="9 12">NBRC 105043</strain>
    </source>
</reference>
<dbReference type="CDD" id="cd07989">
    <property type="entry name" value="LPLAT_AGPAT-like"/>
    <property type="match status" value="1"/>
</dbReference>
<evidence type="ECO:0000256" key="6">
    <source>
        <dbReference type="SAM" id="MobiDB-lite"/>
    </source>
</evidence>
<dbReference type="EMBL" id="VFOL01000001">
    <property type="protein sequence ID" value="TQL37267.1"/>
    <property type="molecule type" value="Genomic_DNA"/>
</dbReference>
<keyword evidence="9" id="KW-0378">Hydrolase</keyword>
<evidence type="ECO:0000256" key="3">
    <source>
        <dbReference type="ARBA" id="ARBA00022679"/>
    </source>
</evidence>
<keyword evidence="3 10" id="KW-0808">Transferase</keyword>
<evidence type="ECO:0000313" key="10">
    <source>
        <dbReference type="EMBL" id="TQL37267.1"/>
    </source>
</evidence>
<organism evidence="10 11">
    <name type="scientific">Salinispora arenicola</name>
    <dbReference type="NCBI Taxonomy" id="168697"/>
    <lineage>
        <taxon>Bacteria</taxon>
        <taxon>Bacillati</taxon>
        <taxon>Actinomycetota</taxon>
        <taxon>Actinomycetes</taxon>
        <taxon>Micromonosporales</taxon>
        <taxon>Micromonosporaceae</taxon>
        <taxon>Salinispora</taxon>
    </lineage>
</organism>
<feature type="compositionally biased region" description="Pro residues" evidence="6">
    <location>
        <begin position="274"/>
        <end position="290"/>
    </location>
</feature>
<dbReference type="SMART" id="SM00563">
    <property type="entry name" value="PlsC"/>
    <property type="match status" value="1"/>
</dbReference>
<feature type="region of interest" description="Disordered" evidence="6">
    <location>
        <begin position="272"/>
        <end position="301"/>
    </location>
</feature>
<dbReference type="Proteomes" id="UP000315983">
    <property type="component" value="Unassembled WGS sequence"/>
</dbReference>
<keyword evidence="2" id="KW-0444">Lipid biosynthesis</keyword>
<sequence>MTRGGHDLWRPTSGCGPPCLPVPGQVPAVSAARWTGRLAAGLGMLLVGVGLAALLPLLPARERRTMIRGWARATARALGVRLVARGRLPRRPALLVANHASWLDVLAVLAVAPACLVAKSDIRAWPVIGRLAGAAGAVFVDRTRPRDLPGAVARMAAALRAGRPVAVFPEGTTWCGSTTGCRPVGGFRPAAFQAAIDVGVPVVPLRLGYRCATTEATTTAAFLGDETLWRSLRRVLAARELEVSVVATAALHPTRDTDRGALARAAEAAVRLPPARPPRPPVPAPRPVRPILPGGTLDLAA</sequence>
<dbReference type="Pfam" id="PF01553">
    <property type="entry name" value="Acyltransferase"/>
    <property type="match status" value="1"/>
</dbReference>
<comment type="pathway">
    <text evidence="1">Lipid metabolism.</text>
</comment>
<reference evidence="10 11" key="1">
    <citation type="submission" date="2019-06" db="EMBL/GenBank/DDBJ databases">
        <title>Sequencing the genomes of 1000 actinobacteria strains.</title>
        <authorList>
            <person name="Klenk H.-P."/>
        </authorList>
    </citation>
    <scope>NUCLEOTIDE SEQUENCE [LARGE SCALE GENOMIC DNA]</scope>
    <source>
        <strain evidence="10 11">DSM 44819</strain>
    </source>
</reference>
<accession>A0A542XN31</accession>
<dbReference type="Proteomes" id="UP000677457">
    <property type="component" value="Unassembled WGS sequence"/>
</dbReference>
<keyword evidence="7" id="KW-0472">Membrane</keyword>
<evidence type="ECO:0000256" key="1">
    <source>
        <dbReference type="ARBA" id="ARBA00005189"/>
    </source>
</evidence>
<evidence type="ECO:0000313" key="11">
    <source>
        <dbReference type="Proteomes" id="UP000315983"/>
    </source>
</evidence>
<dbReference type="GO" id="GO:0003841">
    <property type="term" value="F:1-acylglycerol-3-phosphate O-acyltransferase activity"/>
    <property type="evidence" value="ECO:0007669"/>
    <property type="project" value="TreeGrafter"/>
</dbReference>
<gene>
    <name evidence="9" type="primary">plsC_1</name>
    <name evidence="10" type="ORF">FB564_2417</name>
    <name evidence="9" type="ORF">Sar04_07030</name>
</gene>
<comment type="caution">
    <text evidence="10">The sequence shown here is derived from an EMBL/GenBank/DDBJ whole genome shotgun (WGS) entry which is preliminary data.</text>
</comment>
<dbReference type="EMBL" id="BOQM01000004">
    <property type="protein sequence ID" value="GIM82397.1"/>
    <property type="molecule type" value="Genomic_DNA"/>
</dbReference>
<evidence type="ECO:0000256" key="5">
    <source>
        <dbReference type="ARBA" id="ARBA00023315"/>
    </source>
</evidence>
<dbReference type="GO" id="GO:0016787">
    <property type="term" value="F:hydrolase activity"/>
    <property type="evidence" value="ECO:0007669"/>
    <property type="project" value="UniProtKB-KW"/>
</dbReference>
<dbReference type="PANTHER" id="PTHR10434">
    <property type="entry name" value="1-ACYL-SN-GLYCEROL-3-PHOSPHATE ACYLTRANSFERASE"/>
    <property type="match status" value="1"/>
</dbReference>
<dbReference type="AlphaFoldDB" id="A0A542XN31"/>
<evidence type="ECO:0000313" key="12">
    <source>
        <dbReference type="Proteomes" id="UP000677457"/>
    </source>
</evidence>
<name>A0A542XN31_SALAC</name>
<keyword evidence="12" id="KW-1185">Reference proteome</keyword>
<dbReference type="GeneID" id="93771662"/>
<dbReference type="GO" id="GO:0006654">
    <property type="term" value="P:phosphatidic acid biosynthetic process"/>
    <property type="evidence" value="ECO:0007669"/>
    <property type="project" value="TreeGrafter"/>
</dbReference>